<comment type="caution">
    <text evidence="1">The sequence shown here is derived from an EMBL/GenBank/DDBJ whole genome shotgun (WGS) entry which is preliminary data.</text>
</comment>
<proteinExistence type="predicted"/>
<reference evidence="1" key="1">
    <citation type="journal article" date="2015" name="Nature">
        <title>Complex archaea that bridge the gap between prokaryotes and eukaryotes.</title>
        <authorList>
            <person name="Spang A."/>
            <person name="Saw J.H."/>
            <person name="Jorgensen S.L."/>
            <person name="Zaremba-Niedzwiedzka K."/>
            <person name="Martijn J."/>
            <person name="Lind A.E."/>
            <person name="van Eijk R."/>
            <person name="Schleper C."/>
            <person name="Guy L."/>
            <person name="Ettema T.J."/>
        </authorList>
    </citation>
    <scope>NUCLEOTIDE SEQUENCE</scope>
</reference>
<evidence type="ECO:0000313" key="1">
    <source>
        <dbReference type="EMBL" id="KKM01995.1"/>
    </source>
</evidence>
<sequence>MGKGFRERFRVKLYLERPQKKAWALMGEQAKAVTILANAGLERWEYTLEGGIIARDFFLTDKLKRGAEALAPDLLPLTVEGLLDRAWSAFSARIGRKAKHRNQGTYSPEFDLPPDQVVFSISETIVRVPYLGLVRHVRNKFIQAKDLTQVSDNIRWLQQNIRRMWLGNQASDHFLHIDCTNEEEDARRKAARAEKLRVRKMRKSERTVSKWLDTPVAKDSDD</sequence>
<dbReference type="AlphaFoldDB" id="A0A0F9GT40"/>
<protein>
    <submittedName>
        <fullName evidence="1">Uncharacterized protein</fullName>
    </submittedName>
</protein>
<name>A0A0F9GT40_9ZZZZ</name>
<accession>A0A0F9GT40</accession>
<dbReference type="EMBL" id="LAZR01017050">
    <property type="protein sequence ID" value="KKM01995.1"/>
    <property type="molecule type" value="Genomic_DNA"/>
</dbReference>
<organism evidence="1">
    <name type="scientific">marine sediment metagenome</name>
    <dbReference type="NCBI Taxonomy" id="412755"/>
    <lineage>
        <taxon>unclassified sequences</taxon>
        <taxon>metagenomes</taxon>
        <taxon>ecological metagenomes</taxon>
    </lineage>
</organism>
<gene>
    <name evidence="1" type="ORF">LCGC14_1788840</name>
</gene>